<dbReference type="Proteomes" id="UP000219563">
    <property type="component" value="Unassembled WGS sequence"/>
</dbReference>
<evidence type="ECO:0000313" key="2">
    <source>
        <dbReference type="Proteomes" id="UP000219563"/>
    </source>
</evidence>
<accession>A0A285RV92</accession>
<organism evidence="1 2">
    <name type="scientific">Pseudobutyrivibrio ruminis DSM 9787</name>
    <dbReference type="NCBI Taxonomy" id="1123011"/>
    <lineage>
        <taxon>Bacteria</taxon>
        <taxon>Bacillati</taxon>
        <taxon>Bacillota</taxon>
        <taxon>Clostridia</taxon>
        <taxon>Lachnospirales</taxon>
        <taxon>Lachnospiraceae</taxon>
        <taxon>Pseudobutyrivibrio</taxon>
    </lineage>
</organism>
<dbReference type="InterPro" id="IPR011047">
    <property type="entry name" value="Quinoprotein_ADH-like_sf"/>
</dbReference>
<protein>
    <submittedName>
        <fullName evidence="1">Uncharacterized protein</fullName>
    </submittedName>
</protein>
<sequence length="353" mass="40444">MILENNKNIFKPVSGVIDDEYVYVAMAYCDVLCKISLSSGEVSLIKKISDEEGESLHLVAKYEENLVLIPHVSSTLIIFNAKYDEIKRISIPEPEKVNYNRIHIYESKMYMLPIFRKDIAVVDLVTGEVSFIKLPMNEMEKYLDSTKEYGIVSSYGHDEKLYIMCSNPNLVVEYDCNKGTFFLRKELKGSMSMCFGNGRYWIGKSDKTIVKYNSIDLIDGENVILPSDFTASNILSMSSCRIVGTKAIFWSFNSNMILRVDIKTGECDSLNLPRIDFLNANDNERCGPIYISANDTCIVFYSTMTEELIISNVEQNTYKTIKIWPSEELKRMVLKTEQDGINLKCFLEKLLMR</sequence>
<dbReference type="SUPFAM" id="SSF50998">
    <property type="entry name" value="Quinoprotein alcohol dehydrogenase-like"/>
    <property type="match status" value="1"/>
</dbReference>
<evidence type="ECO:0000313" key="1">
    <source>
        <dbReference type="EMBL" id="SOB98395.1"/>
    </source>
</evidence>
<reference evidence="1 2" key="1">
    <citation type="submission" date="2017-08" db="EMBL/GenBank/DDBJ databases">
        <authorList>
            <person name="de Groot N.N."/>
        </authorList>
    </citation>
    <scope>NUCLEOTIDE SEQUENCE [LARGE SCALE GENOMIC DNA]</scope>
    <source>
        <strain evidence="1 2">DSM 9787</strain>
    </source>
</reference>
<dbReference type="AlphaFoldDB" id="A0A285RV92"/>
<dbReference type="EMBL" id="OBMR01000004">
    <property type="protein sequence ID" value="SOB98395.1"/>
    <property type="molecule type" value="Genomic_DNA"/>
</dbReference>
<gene>
    <name evidence="1" type="ORF">SAMN02910411_1439</name>
</gene>
<name>A0A285RV92_9FIRM</name>
<proteinExistence type="predicted"/>